<evidence type="ECO:0000256" key="2">
    <source>
        <dbReference type="ARBA" id="ARBA00022525"/>
    </source>
</evidence>
<dbReference type="InterPro" id="IPR059100">
    <property type="entry name" value="TSP3_bac"/>
</dbReference>
<evidence type="ECO:0000313" key="7">
    <source>
        <dbReference type="Proteomes" id="UP000178349"/>
    </source>
</evidence>
<dbReference type="EMBL" id="MFQW01000028">
    <property type="protein sequence ID" value="OGH86220.1"/>
    <property type="molecule type" value="Genomic_DNA"/>
</dbReference>
<evidence type="ECO:0000256" key="4">
    <source>
        <dbReference type="ARBA" id="ARBA00022837"/>
    </source>
</evidence>
<keyword evidence="5" id="KW-1133">Transmembrane helix</keyword>
<protein>
    <submittedName>
        <fullName evidence="6">Uncharacterized protein</fullName>
    </submittedName>
</protein>
<evidence type="ECO:0000256" key="3">
    <source>
        <dbReference type="ARBA" id="ARBA00022729"/>
    </source>
</evidence>
<comment type="subcellular location">
    <subcellularLocation>
        <location evidence="1">Secreted</location>
    </subcellularLocation>
</comment>
<feature type="transmembrane region" description="Helical" evidence="5">
    <location>
        <begin position="18"/>
        <end position="36"/>
    </location>
</feature>
<reference evidence="6 7" key="1">
    <citation type="journal article" date="2016" name="Nat. Commun.">
        <title>Thousands of microbial genomes shed light on interconnected biogeochemical processes in an aquifer system.</title>
        <authorList>
            <person name="Anantharaman K."/>
            <person name="Brown C.T."/>
            <person name="Hug L.A."/>
            <person name="Sharon I."/>
            <person name="Castelle C.J."/>
            <person name="Probst A.J."/>
            <person name="Thomas B.C."/>
            <person name="Singh A."/>
            <person name="Wilkins M.J."/>
            <person name="Karaoz U."/>
            <person name="Brodie E.L."/>
            <person name="Williams K.H."/>
            <person name="Hubbard S.S."/>
            <person name="Banfield J.F."/>
        </authorList>
    </citation>
    <scope>NUCLEOTIDE SEQUENCE [LARGE SCALE GENOMIC DNA]</scope>
</reference>
<comment type="caution">
    <text evidence="6">The sequence shown here is derived from an EMBL/GenBank/DDBJ whole genome shotgun (WGS) entry which is preliminary data.</text>
</comment>
<sequence length="226" mass="25017">MEEPIQEKKLSGSQKTGFVLLFVFALLTVGLSFLQIRNNIYNPFALQISQSDFDTLQSLQYDENTKLQQIDTDQDGLTDYEEITFYNTSRYLPDTDSDGLNDKEEIEKGSDPLCPEGETCVADVSATATSTQTGVSPLMEDILSPDEIIIKGQQQLDTSAVATNTSTDIGSVITDPNVLREMLISTGKVTMDDLQNIDDDTLLQLAKEIFSTQFQDQTTNNSNNSQ</sequence>
<accession>A0A1F6NR17</accession>
<proteinExistence type="predicted"/>
<evidence type="ECO:0000313" key="6">
    <source>
        <dbReference type="EMBL" id="OGH86220.1"/>
    </source>
</evidence>
<keyword evidence="5" id="KW-0472">Membrane</keyword>
<keyword evidence="3" id="KW-0732">Signal</keyword>
<gene>
    <name evidence="6" type="ORF">A2493_00725</name>
</gene>
<evidence type="ECO:0000256" key="1">
    <source>
        <dbReference type="ARBA" id="ARBA00004613"/>
    </source>
</evidence>
<keyword evidence="2" id="KW-0964">Secreted</keyword>
<organism evidence="6 7">
    <name type="scientific">Candidatus Magasanikbacteria bacterium RIFOXYC12_FULL_33_11</name>
    <dbReference type="NCBI Taxonomy" id="1798701"/>
    <lineage>
        <taxon>Bacteria</taxon>
        <taxon>Candidatus Magasanikiibacteriota</taxon>
    </lineage>
</organism>
<name>A0A1F6NR17_9BACT</name>
<keyword evidence="5" id="KW-0812">Transmembrane</keyword>
<dbReference type="Proteomes" id="UP000178349">
    <property type="component" value="Unassembled WGS sequence"/>
</dbReference>
<dbReference type="Pfam" id="PF18884">
    <property type="entry name" value="TSP3_bac"/>
    <property type="match status" value="2"/>
</dbReference>
<dbReference type="AlphaFoldDB" id="A0A1F6NR17"/>
<evidence type="ECO:0000256" key="5">
    <source>
        <dbReference type="SAM" id="Phobius"/>
    </source>
</evidence>
<keyword evidence="4" id="KW-0106">Calcium</keyword>